<reference evidence="3" key="1">
    <citation type="journal article" date="2019" name="Int. J. Syst. Evol. Microbiol.">
        <title>The Global Catalogue of Microorganisms (GCM) 10K type strain sequencing project: providing services to taxonomists for standard genome sequencing and annotation.</title>
        <authorList>
            <consortium name="The Broad Institute Genomics Platform"/>
            <consortium name="The Broad Institute Genome Sequencing Center for Infectious Disease"/>
            <person name="Wu L."/>
            <person name="Ma J."/>
        </authorList>
    </citation>
    <scope>NUCLEOTIDE SEQUENCE [LARGE SCALE GENOMIC DNA]</scope>
    <source>
        <strain evidence="3">CCUG 58938</strain>
    </source>
</reference>
<gene>
    <name evidence="2" type="ORF">ACFQ21_14420</name>
</gene>
<evidence type="ECO:0000256" key="1">
    <source>
        <dbReference type="SAM" id="SignalP"/>
    </source>
</evidence>
<protein>
    <recommendedName>
        <fullName evidence="4">Lipocalin-like domain-containing protein</fullName>
    </recommendedName>
</protein>
<dbReference type="EMBL" id="JBHTKA010000004">
    <property type="protein sequence ID" value="MFD1000516.1"/>
    <property type="molecule type" value="Genomic_DNA"/>
</dbReference>
<evidence type="ECO:0008006" key="4">
    <source>
        <dbReference type="Google" id="ProtNLM"/>
    </source>
</evidence>
<name>A0ABW3K5W6_9BACT</name>
<comment type="caution">
    <text evidence="2">The sequence shown here is derived from an EMBL/GenBank/DDBJ whole genome shotgun (WGS) entry which is preliminary data.</text>
</comment>
<organism evidence="2 3">
    <name type="scientific">Ohtaekwangia kribbensis</name>
    <dbReference type="NCBI Taxonomy" id="688913"/>
    <lineage>
        <taxon>Bacteria</taxon>
        <taxon>Pseudomonadati</taxon>
        <taxon>Bacteroidota</taxon>
        <taxon>Cytophagia</taxon>
        <taxon>Cytophagales</taxon>
        <taxon>Fulvivirgaceae</taxon>
        <taxon>Ohtaekwangia</taxon>
    </lineage>
</organism>
<feature type="chain" id="PRO_5046714966" description="Lipocalin-like domain-containing protein" evidence="1">
    <location>
        <begin position="24"/>
        <end position="146"/>
    </location>
</feature>
<accession>A0ABW3K5W6</accession>
<keyword evidence="3" id="KW-1185">Reference proteome</keyword>
<feature type="signal peptide" evidence="1">
    <location>
        <begin position="1"/>
        <end position="23"/>
    </location>
</feature>
<proteinExistence type="predicted"/>
<dbReference type="RefSeq" id="WP_377579955.1">
    <property type="nucleotide sequence ID" value="NZ_JBHTKA010000004.1"/>
</dbReference>
<evidence type="ECO:0000313" key="2">
    <source>
        <dbReference type="EMBL" id="MFD1000516.1"/>
    </source>
</evidence>
<sequence>MNARIALFLMALALCLSYATSQAQSIIGKWQLVKQTSCLDENLDSNEETGIEEVVDDMKSMSGATPQVLQFKEKNVAEESTRIVSKSKSYNSKSLLYKFSGDALHFLDKKSRTILESFTVEKFEADSLIISNASRACETKIFVRIK</sequence>
<dbReference type="Proteomes" id="UP001597112">
    <property type="component" value="Unassembled WGS sequence"/>
</dbReference>
<keyword evidence="1" id="KW-0732">Signal</keyword>
<evidence type="ECO:0000313" key="3">
    <source>
        <dbReference type="Proteomes" id="UP001597112"/>
    </source>
</evidence>